<sequence length="236" mass="25396">MQSLTRPATGTLRLATSATRSTATLLVSRAPRRRLPSQWSPSSLSSLVPHHRPLHSTRPHLDDAQHPRVPLNSPTGTPIGQLDRRLRITFTCTAPAPSPDDGDGEGGAGKQCGHRSSHEFSKRSYDKGVVIVQCPGCNNRHLIADHLHWFSQTPSPSHPTGQPIGAERPRTVEDLLAEKGESVRRGSIADGGEFAGEREGEVRWRVSERVEGDGGRTVEVGPVEEGEGGEGGPSKL</sequence>
<dbReference type="GO" id="GO:0030150">
    <property type="term" value="P:protein import into mitochondrial matrix"/>
    <property type="evidence" value="ECO:0007669"/>
    <property type="project" value="TreeGrafter"/>
</dbReference>
<dbReference type="PANTHER" id="PTHR20922">
    <property type="entry name" value="DNL-TYPE ZINC FINGER PROTEIN"/>
    <property type="match status" value="1"/>
</dbReference>
<feature type="region of interest" description="Disordered" evidence="5">
    <location>
        <begin position="34"/>
        <end position="80"/>
    </location>
</feature>
<organism evidence="7 8">
    <name type="scientific">Rhodotorula diobovata</name>
    <dbReference type="NCBI Taxonomy" id="5288"/>
    <lineage>
        <taxon>Eukaryota</taxon>
        <taxon>Fungi</taxon>
        <taxon>Dikarya</taxon>
        <taxon>Basidiomycota</taxon>
        <taxon>Pucciniomycotina</taxon>
        <taxon>Microbotryomycetes</taxon>
        <taxon>Sporidiobolales</taxon>
        <taxon>Sporidiobolaceae</taxon>
        <taxon>Rhodotorula</taxon>
    </lineage>
</organism>
<accession>A0A5C5FMZ8</accession>
<feature type="domain" description="DNL-type" evidence="6">
    <location>
        <begin position="98"/>
        <end position="208"/>
    </location>
</feature>
<evidence type="ECO:0000256" key="4">
    <source>
        <dbReference type="PROSITE-ProRule" id="PRU00834"/>
    </source>
</evidence>
<dbReference type="GO" id="GO:0006457">
    <property type="term" value="P:protein folding"/>
    <property type="evidence" value="ECO:0007669"/>
    <property type="project" value="TreeGrafter"/>
</dbReference>
<evidence type="ECO:0000313" key="8">
    <source>
        <dbReference type="Proteomes" id="UP000311382"/>
    </source>
</evidence>
<reference evidence="7 8" key="1">
    <citation type="submission" date="2019-03" db="EMBL/GenBank/DDBJ databases">
        <title>Rhodosporidium diobovatum UCD-FST 08-225 genome sequencing, assembly, and annotation.</title>
        <authorList>
            <person name="Fakankun I.U."/>
            <person name="Fristensky B."/>
            <person name="Levin D.B."/>
        </authorList>
    </citation>
    <scope>NUCLEOTIDE SEQUENCE [LARGE SCALE GENOMIC DNA]</scope>
    <source>
        <strain evidence="7 8">UCD-FST 08-225</strain>
    </source>
</reference>
<keyword evidence="2 4" id="KW-0863">Zinc-finger</keyword>
<dbReference type="OrthoDB" id="512667at2759"/>
<dbReference type="AlphaFoldDB" id="A0A5C5FMZ8"/>
<proteinExistence type="predicted"/>
<evidence type="ECO:0000256" key="2">
    <source>
        <dbReference type="ARBA" id="ARBA00022771"/>
    </source>
</evidence>
<evidence type="ECO:0000256" key="1">
    <source>
        <dbReference type="ARBA" id="ARBA00022723"/>
    </source>
</evidence>
<gene>
    <name evidence="7" type="ORF">DMC30DRAFT_380826</name>
</gene>
<dbReference type="PANTHER" id="PTHR20922:SF13">
    <property type="entry name" value="DNL-TYPE ZINC FINGER PROTEIN"/>
    <property type="match status" value="1"/>
</dbReference>
<dbReference type="Proteomes" id="UP000311382">
    <property type="component" value="Unassembled WGS sequence"/>
</dbReference>
<protein>
    <submittedName>
        <fullName evidence="7">DNL zinc finger-domain-containing protein</fullName>
    </submittedName>
</protein>
<feature type="region of interest" description="Disordered" evidence="5">
    <location>
        <begin position="208"/>
        <end position="236"/>
    </location>
</feature>
<dbReference type="GO" id="GO:0005739">
    <property type="term" value="C:mitochondrion"/>
    <property type="evidence" value="ECO:0007669"/>
    <property type="project" value="TreeGrafter"/>
</dbReference>
<evidence type="ECO:0000256" key="3">
    <source>
        <dbReference type="ARBA" id="ARBA00022833"/>
    </source>
</evidence>
<evidence type="ECO:0000259" key="6">
    <source>
        <dbReference type="PROSITE" id="PS51501"/>
    </source>
</evidence>
<feature type="region of interest" description="Disordered" evidence="5">
    <location>
        <begin position="92"/>
        <end position="120"/>
    </location>
</feature>
<dbReference type="GO" id="GO:0008270">
    <property type="term" value="F:zinc ion binding"/>
    <property type="evidence" value="ECO:0007669"/>
    <property type="project" value="UniProtKB-KW"/>
</dbReference>
<dbReference type="GO" id="GO:0051087">
    <property type="term" value="F:protein-folding chaperone binding"/>
    <property type="evidence" value="ECO:0007669"/>
    <property type="project" value="TreeGrafter"/>
</dbReference>
<dbReference type="PROSITE" id="PS51501">
    <property type="entry name" value="ZF_DNL"/>
    <property type="match status" value="1"/>
</dbReference>
<dbReference type="EMBL" id="SOZI01000149">
    <property type="protein sequence ID" value="TNY18227.1"/>
    <property type="molecule type" value="Genomic_DNA"/>
</dbReference>
<name>A0A5C5FMZ8_9BASI</name>
<feature type="compositionally biased region" description="Basic residues" evidence="5">
    <location>
        <begin position="49"/>
        <end position="58"/>
    </location>
</feature>
<keyword evidence="3" id="KW-0862">Zinc</keyword>
<comment type="caution">
    <text evidence="7">The sequence shown here is derived from an EMBL/GenBank/DDBJ whole genome shotgun (WGS) entry which is preliminary data.</text>
</comment>
<evidence type="ECO:0000313" key="7">
    <source>
        <dbReference type="EMBL" id="TNY18227.1"/>
    </source>
</evidence>
<dbReference type="InterPro" id="IPR024158">
    <property type="entry name" value="Mt_import_TIM15"/>
</dbReference>
<dbReference type="InterPro" id="IPR007853">
    <property type="entry name" value="Znf_DNL-typ"/>
</dbReference>
<feature type="compositionally biased region" description="Low complexity" evidence="5">
    <location>
        <begin position="36"/>
        <end position="48"/>
    </location>
</feature>
<keyword evidence="1" id="KW-0479">Metal-binding</keyword>
<dbReference type="GO" id="GO:0050821">
    <property type="term" value="P:protein stabilization"/>
    <property type="evidence" value="ECO:0007669"/>
    <property type="project" value="TreeGrafter"/>
</dbReference>
<evidence type="ECO:0000256" key="5">
    <source>
        <dbReference type="SAM" id="MobiDB-lite"/>
    </source>
</evidence>
<dbReference type="Pfam" id="PF05180">
    <property type="entry name" value="zf-DNL"/>
    <property type="match status" value="1"/>
</dbReference>
<dbReference type="STRING" id="5288.A0A5C5FMZ8"/>
<keyword evidence="8" id="KW-1185">Reference proteome</keyword>